<protein>
    <submittedName>
        <fullName evidence="1">Uncharacterized protein</fullName>
    </submittedName>
</protein>
<name>A0A6A5QHV9_AMPQU</name>
<organism evidence="1 2">
    <name type="scientific">Ampelomyces quisqualis</name>
    <name type="common">Powdery mildew agent</name>
    <dbReference type="NCBI Taxonomy" id="50730"/>
    <lineage>
        <taxon>Eukaryota</taxon>
        <taxon>Fungi</taxon>
        <taxon>Dikarya</taxon>
        <taxon>Ascomycota</taxon>
        <taxon>Pezizomycotina</taxon>
        <taxon>Dothideomycetes</taxon>
        <taxon>Pleosporomycetidae</taxon>
        <taxon>Pleosporales</taxon>
        <taxon>Pleosporineae</taxon>
        <taxon>Phaeosphaeriaceae</taxon>
        <taxon>Ampelomyces</taxon>
    </lineage>
</organism>
<keyword evidence="2" id="KW-1185">Reference proteome</keyword>
<accession>A0A6A5QHV9</accession>
<gene>
    <name evidence="1" type="ORF">BDU57DRAFT_520611</name>
</gene>
<dbReference type="EMBL" id="ML979138">
    <property type="protein sequence ID" value="KAF1913657.1"/>
    <property type="molecule type" value="Genomic_DNA"/>
</dbReference>
<evidence type="ECO:0000313" key="1">
    <source>
        <dbReference type="EMBL" id="KAF1913657.1"/>
    </source>
</evidence>
<evidence type="ECO:0000313" key="2">
    <source>
        <dbReference type="Proteomes" id="UP000800096"/>
    </source>
</evidence>
<proteinExistence type="predicted"/>
<dbReference type="Proteomes" id="UP000800096">
    <property type="component" value="Unassembled WGS sequence"/>
</dbReference>
<sequence>MWRWAGPASCKCVTARSASRKAACGLRGIPVRGTWLVIRTLPCMEAWRRCWRDDGAACPPCLDSAR</sequence>
<reference evidence="1" key="1">
    <citation type="journal article" date="2020" name="Stud. Mycol.">
        <title>101 Dothideomycetes genomes: a test case for predicting lifestyles and emergence of pathogens.</title>
        <authorList>
            <person name="Haridas S."/>
            <person name="Albert R."/>
            <person name="Binder M."/>
            <person name="Bloem J."/>
            <person name="Labutti K."/>
            <person name="Salamov A."/>
            <person name="Andreopoulos B."/>
            <person name="Baker S."/>
            <person name="Barry K."/>
            <person name="Bills G."/>
            <person name="Bluhm B."/>
            <person name="Cannon C."/>
            <person name="Castanera R."/>
            <person name="Culley D."/>
            <person name="Daum C."/>
            <person name="Ezra D."/>
            <person name="Gonzalez J."/>
            <person name="Henrissat B."/>
            <person name="Kuo A."/>
            <person name="Liang C."/>
            <person name="Lipzen A."/>
            <person name="Lutzoni F."/>
            <person name="Magnuson J."/>
            <person name="Mondo S."/>
            <person name="Nolan M."/>
            <person name="Ohm R."/>
            <person name="Pangilinan J."/>
            <person name="Park H.-J."/>
            <person name="Ramirez L."/>
            <person name="Alfaro M."/>
            <person name="Sun H."/>
            <person name="Tritt A."/>
            <person name="Yoshinaga Y."/>
            <person name="Zwiers L.-H."/>
            <person name="Turgeon B."/>
            <person name="Goodwin S."/>
            <person name="Spatafora J."/>
            <person name="Crous P."/>
            <person name="Grigoriev I."/>
        </authorList>
    </citation>
    <scope>NUCLEOTIDE SEQUENCE</scope>
    <source>
        <strain evidence="1">HMLAC05119</strain>
    </source>
</reference>
<dbReference type="AlphaFoldDB" id="A0A6A5QHV9"/>